<feature type="region of interest" description="Disordered" evidence="1">
    <location>
        <begin position="69"/>
        <end position="88"/>
    </location>
</feature>
<keyword evidence="3" id="KW-1185">Reference proteome</keyword>
<dbReference type="Proteomes" id="UP001218218">
    <property type="component" value="Unassembled WGS sequence"/>
</dbReference>
<sequence length="156" mass="17134">MPPVLDPSERISLVSTGESSRLRRRPAVVLRPPASGPLAIYCGAQDPITAENISEYDYDEHRSWTAQILPEEQLSPPPLKNSRSSRSNGCGAQVHGSVCMMRRNQCWYGSKEELAPTVVPLETFYFPSELVQVLDLSDDRPSACGCVLDGIGCAVW</sequence>
<dbReference type="EMBL" id="JARIHO010000012">
    <property type="protein sequence ID" value="KAJ7352162.1"/>
    <property type="molecule type" value="Genomic_DNA"/>
</dbReference>
<proteinExistence type="predicted"/>
<reference evidence="2" key="1">
    <citation type="submission" date="2023-03" db="EMBL/GenBank/DDBJ databases">
        <title>Massive genome expansion in bonnet fungi (Mycena s.s.) driven by repeated elements and novel gene families across ecological guilds.</title>
        <authorList>
            <consortium name="Lawrence Berkeley National Laboratory"/>
            <person name="Harder C.B."/>
            <person name="Miyauchi S."/>
            <person name="Viragh M."/>
            <person name="Kuo A."/>
            <person name="Thoen E."/>
            <person name="Andreopoulos B."/>
            <person name="Lu D."/>
            <person name="Skrede I."/>
            <person name="Drula E."/>
            <person name="Henrissat B."/>
            <person name="Morin E."/>
            <person name="Kohler A."/>
            <person name="Barry K."/>
            <person name="LaButti K."/>
            <person name="Morin E."/>
            <person name="Salamov A."/>
            <person name="Lipzen A."/>
            <person name="Mereny Z."/>
            <person name="Hegedus B."/>
            <person name="Baldrian P."/>
            <person name="Stursova M."/>
            <person name="Weitz H."/>
            <person name="Taylor A."/>
            <person name="Grigoriev I.V."/>
            <person name="Nagy L.G."/>
            <person name="Martin F."/>
            <person name="Kauserud H."/>
        </authorList>
    </citation>
    <scope>NUCLEOTIDE SEQUENCE</scope>
    <source>
        <strain evidence="2">CBHHK002</strain>
    </source>
</reference>
<organism evidence="2 3">
    <name type="scientific">Mycena albidolilacea</name>
    <dbReference type="NCBI Taxonomy" id="1033008"/>
    <lineage>
        <taxon>Eukaryota</taxon>
        <taxon>Fungi</taxon>
        <taxon>Dikarya</taxon>
        <taxon>Basidiomycota</taxon>
        <taxon>Agaricomycotina</taxon>
        <taxon>Agaricomycetes</taxon>
        <taxon>Agaricomycetidae</taxon>
        <taxon>Agaricales</taxon>
        <taxon>Marasmiineae</taxon>
        <taxon>Mycenaceae</taxon>
        <taxon>Mycena</taxon>
    </lineage>
</organism>
<evidence type="ECO:0000256" key="1">
    <source>
        <dbReference type="SAM" id="MobiDB-lite"/>
    </source>
</evidence>
<protein>
    <submittedName>
        <fullName evidence="2">Uncharacterized protein</fullName>
    </submittedName>
</protein>
<dbReference type="AlphaFoldDB" id="A0AAD7A978"/>
<evidence type="ECO:0000313" key="2">
    <source>
        <dbReference type="EMBL" id="KAJ7352162.1"/>
    </source>
</evidence>
<name>A0AAD7A978_9AGAR</name>
<gene>
    <name evidence="2" type="ORF">DFH08DRAFT_80307</name>
</gene>
<feature type="region of interest" description="Disordered" evidence="1">
    <location>
        <begin position="1"/>
        <end position="24"/>
    </location>
</feature>
<accession>A0AAD7A978</accession>
<comment type="caution">
    <text evidence="2">The sequence shown here is derived from an EMBL/GenBank/DDBJ whole genome shotgun (WGS) entry which is preliminary data.</text>
</comment>
<evidence type="ECO:0000313" key="3">
    <source>
        <dbReference type="Proteomes" id="UP001218218"/>
    </source>
</evidence>